<feature type="region of interest" description="Disordered" evidence="1">
    <location>
        <begin position="79"/>
        <end position="99"/>
    </location>
</feature>
<feature type="non-terminal residue" evidence="2">
    <location>
        <position position="147"/>
    </location>
</feature>
<proteinExistence type="evidence at transcript level"/>
<dbReference type="EMBL" id="BT030958">
    <property type="protein sequence ID" value="ABV82340.1"/>
    <property type="molecule type" value="mRNA"/>
</dbReference>
<reference evidence="2" key="1">
    <citation type="submission" date="2007-10" db="EMBL/GenBank/DDBJ databases">
        <authorList>
            <person name="Stapleton M."/>
            <person name="Carlson J."/>
            <person name="Frise E."/>
            <person name="Kapadia B."/>
            <person name="Park S."/>
            <person name="Wan K."/>
            <person name="Yu C."/>
            <person name="Celniker S."/>
        </authorList>
    </citation>
    <scope>NUCLEOTIDE SEQUENCE</scope>
</reference>
<name>A8E716_DROME</name>
<dbReference type="AlphaFoldDB" id="A8E716"/>
<evidence type="ECO:0000313" key="2">
    <source>
        <dbReference type="EMBL" id="ABV82340.1"/>
    </source>
</evidence>
<sequence length="147" mass="16711">MRSTIPIRSTSTPTMCRTPSAVQVRLRCAGRHLGRLQEPGGGARRGRGTRRVLPGRFRWLQAHGAVHCRSNQWIQCRGQSRTAGEDRGQDRGSSGARLRRLSPLSPASLEHIFVDLVVGLHSQIYKYDFFIYIKLNNYRISLKKKKK</sequence>
<protein>
    <submittedName>
        <fullName evidence="2">IP20091p</fullName>
    </submittedName>
</protein>
<accession>A8E716</accession>
<organism evidence="2">
    <name type="scientific">Drosophila melanogaster</name>
    <name type="common">Fruit fly</name>
    <dbReference type="NCBI Taxonomy" id="7227"/>
    <lineage>
        <taxon>Eukaryota</taxon>
        <taxon>Metazoa</taxon>
        <taxon>Ecdysozoa</taxon>
        <taxon>Arthropoda</taxon>
        <taxon>Hexapoda</taxon>
        <taxon>Insecta</taxon>
        <taxon>Pterygota</taxon>
        <taxon>Neoptera</taxon>
        <taxon>Endopterygota</taxon>
        <taxon>Diptera</taxon>
        <taxon>Brachycera</taxon>
        <taxon>Muscomorpha</taxon>
        <taxon>Ephydroidea</taxon>
        <taxon>Drosophilidae</taxon>
        <taxon>Drosophila</taxon>
        <taxon>Sophophora</taxon>
    </lineage>
</organism>
<evidence type="ECO:0000256" key="1">
    <source>
        <dbReference type="SAM" id="MobiDB-lite"/>
    </source>
</evidence>